<keyword evidence="3" id="KW-1185">Reference proteome</keyword>
<dbReference type="EMBL" id="BNEK01000005">
    <property type="protein sequence ID" value="GHJ31000.1"/>
    <property type="molecule type" value="Genomic_DNA"/>
</dbReference>
<evidence type="ECO:0000313" key="3">
    <source>
        <dbReference type="Proteomes" id="UP001054854"/>
    </source>
</evidence>
<reference evidence="2" key="1">
    <citation type="submission" date="2024-05" db="EMBL/GenBank/DDBJ databases">
        <title>Whole genome shotgun sequence of Streptomyces hygroscopicus NBRC 113678.</title>
        <authorList>
            <person name="Komaki H."/>
            <person name="Tamura T."/>
        </authorList>
    </citation>
    <scope>NUCLEOTIDE SEQUENCE</scope>
    <source>
        <strain evidence="2">N11-34</strain>
    </source>
</reference>
<comment type="caution">
    <text evidence="2">The sequence shown here is derived from an EMBL/GenBank/DDBJ whole genome shotgun (WGS) entry which is preliminary data.</text>
</comment>
<dbReference type="InterPro" id="IPR043917">
    <property type="entry name" value="DUF5753"/>
</dbReference>
<protein>
    <recommendedName>
        <fullName evidence="1">DUF5753 domain-containing protein</fullName>
    </recommendedName>
</protein>
<evidence type="ECO:0000259" key="1">
    <source>
        <dbReference type="Pfam" id="PF19054"/>
    </source>
</evidence>
<accession>A0ABQ3U5W9</accession>
<evidence type="ECO:0000313" key="2">
    <source>
        <dbReference type="EMBL" id="GHJ31000.1"/>
    </source>
</evidence>
<dbReference type="Proteomes" id="UP001054854">
    <property type="component" value="Unassembled WGS sequence"/>
</dbReference>
<dbReference type="Pfam" id="PF19054">
    <property type="entry name" value="DUF5753"/>
    <property type="match status" value="1"/>
</dbReference>
<gene>
    <name evidence="2" type="ORF">TPA0910_54330</name>
</gene>
<proteinExistence type="predicted"/>
<organism evidence="2 3">
    <name type="scientific">Streptomyces hygroscopicus</name>
    <dbReference type="NCBI Taxonomy" id="1912"/>
    <lineage>
        <taxon>Bacteria</taxon>
        <taxon>Bacillati</taxon>
        <taxon>Actinomycetota</taxon>
        <taxon>Actinomycetes</taxon>
        <taxon>Kitasatosporales</taxon>
        <taxon>Streptomycetaceae</taxon>
        <taxon>Streptomyces</taxon>
        <taxon>Streptomyces violaceusniger group</taxon>
    </lineage>
</organism>
<sequence length="111" mass="11799">MLRRRVGGPQVMAEQLHKIADMAVAGRLRLHVLPYAAGAHALQQSLLTLMSFGDSAPVAYVEGFLTGNLMDDPSLVNASQTAYALALSEALSQQESLALVRAVAEEHADGQ</sequence>
<name>A0ABQ3U5W9_STRHY</name>
<feature type="domain" description="DUF5753" evidence="1">
    <location>
        <begin position="1"/>
        <end position="101"/>
    </location>
</feature>